<dbReference type="EMBL" id="BJWL01000028">
    <property type="protein sequence ID" value="GFZ19519.1"/>
    <property type="molecule type" value="Genomic_DNA"/>
</dbReference>
<comment type="caution">
    <text evidence="1">The sequence shown here is derived from an EMBL/GenBank/DDBJ whole genome shotgun (WGS) entry which is preliminary data.</text>
</comment>
<protein>
    <submittedName>
        <fullName evidence="1">Uncharacterized protein</fullName>
    </submittedName>
</protein>
<name>A0A7J0H8Y6_9ERIC</name>
<dbReference type="AlphaFoldDB" id="A0A7J0H8Y6"/>
<evidence type="ECO:0000313" key="1">
    <source>
        <dbReference type="EMBL" id="GFZ19519.1"/>
    </source>
</evidence>
<accession>A0A7J0H8Y6</accession>
<proteinExistence type="predicted"/>
<evidence type="ECO:0000313" key="2">
    <source>
        <dbReference type="Proteomes" id="UP000585474"/>
    </source>
</evidence>
<keyword evidence="2" id="KW-1185">Reference proteome</keyword>
<gene>
    <name evidence="1" type="ORF">Acr_28g0002240</name>
</gene>
<reference evidence="1 2" key="1">
    <citation type="submission" date="2019-07" db="EMBL/GenBank/DDBJ databases">
        <title>De Novo Assembly of kiwifruit Actinidia rufa.</title>
        <authorList>
            <person name="Sugita-Konishi S."/>
            <person name="Sato K."/>
            <person name="Mori E."/>
            <person name="Abe Y."/>
            <person name="Kisaki G."/>
            <person name="Hamano K."/>
            <person name="Suezawa K."/>
            <person name="Otani M."/>
            <person name="Fukuda T."/>
            <person name="Manabe T."/>
            <person name="Gomi K."/>
            <person name="Tabuchi M."/>
            <person name="Akimitsu K."/>
            <person name="Kataoka I."/>
        </authorList>
    </citation>
    <scope>NUCLEOTIDE SEQUENCE [LARGE SCALE GENOMIC DNA]</scope>
    <source>
        <strain evidence="2">cv. Fuchu</strain>
    </source>
</reference>
<dbReference type="Proteomes" id="UP000585474">
    <property type="component" value="Unassembled WGS sequence"/>
</dbReference>
<organism evidence="1 2">
    <name type="scientific">Actinidia rufa</name>
    <dbReference type="NCBI Taxonomy" id="165716"/>
    <lineage>
        <taxon>Eukaryota</taxon>
        <taxon>Viridiplantae</taxon>
        <taxon>Streptophyta</taxon>
        <taxon>Embryophyta</taxon>
        <taxon>Tracheophyta</taxon>
        <taxon>Spermatophyta</taxon>
        <taxon>Magnoliopsida</taxon>
        <taxon>eudicotyledons</taxon>
        <taxon>Gunneridae</taxon>
        <taxon>Pentapetalae</taxon>
        <taxon>asterids</taxon>
        <taxon>Ericales</taxon>
        <taxon>Actinidiaceae</taxon>
        <taxon>Actinidia</taxon>
    </lineage>
</organism>
<sequence length="96" mass="11106">MSMERYLGDVGDIIGKIAIWRVSRNCWCRGGENLAMGVKIRIRWRLIEWNGRKAFYLAQGRGGDGTLAPGKLNRDSLARSHAERWTRFTSVKRVRR</sequence>